<gene>
    <name evidence="3" type="ORF">CLUMA_CG004151</name>
</gene>
<feature type="domain" description="UBX" evidence="2">
    <location>
        <begin position="339"/>
        <end position="414"/>
    </location>
</feature>
<name>A0A1J1HSA2_9DIPT</name>
<feature type="region of interest" description="Disordered" evidence="1">
    <location>
        <begin position="211"/>
        <end position="240"/>
    </location>
</feature>
<evidence type="ECO:0000313" key="3">
    <source>
        <dbReference type="EMBL" id="CRK90410.1"/>
    </source>
</evidence>
<dbReference type="Proteomes" id="UP000183832">
    <property type="component" value="Unassembled WGS sequence"/>
</dbReference>
<dbReference type="GO" id="GO:0042593">
    <property type="term" value="P:glucose homeostasis"/>
    <property type="evidence" value="ECO:0007669"/>
    <property type="project" value="TreeGrafter"/>
</dbReference>
<evidence type="ECO:0000259" key="2">
    <source>
        <dbReference type="PROSITE" id="PS50033"/>
    </source>
</evidence>
<dbReference type="PANTHER" id="PTHR46467">
    <property type="entry name" value="TETHER CONTAINING UBX DOMAIN FOR GLUT4"/>
    <property type="match status" value="1"/>
</dbReference>
<dbReference type="Gene3D" id="3.10.20.90">
    <property type="entry name" value="Phosphatidylinositol 3-kinase Catalytic Subunit, Chain A, domain 1"/>
    <property type="match status" value="2"/>
</dbReference>
<dbReference type="GO" id="GO:0005737">
    <property type="term" value="C:cytoplasm"/>
    <property type="evidence" value="ECO:0007669"/>
    <property type="project" value="TreeGrafter"/>
</dbReference>
<dbReference type="GO" id="GO:0006886">
    <property type="term" value="P:intracellular protein transport"/>
    <property type="evidence" value="ECO:0007669"/>
    <property type="project" value="TreeGrafter"/>
</dbReference>
<dbReference type="InterPro" id="IPR029071">
    <property type="entry name" value="Ubiquitin-like_domsf"/>
</dbReference>
<dbReference type="CDD" id="cd16118">
    <property type="entry name" value="UBX2_UBXN9"/>
    <property type="match status" value="1"/>
</dbReference>
<dbReference type="CDD" id="cd16105">
    <property type="entry name" value="Ubl_ASPSCR1_like"/>
    <property type="match status" value="1"/>
</dbReference>
<protein>
    <submittedName>
        <fullName evidence="3">CLUMA_CG004151, isoform A</fullName>
    </submittedName>
</protein>
<dbReference type="GO" id="GO:0005634">
    <property type="term" value="C:nucleus"/>
    <property type="evidence" value="ECO:0007669"/>
    <property type="project" value="TreeGrafter"/>
</dbReference>
<evidence type="ECO:0000256" key="1">
    <source>
        <dbReference type="SAM" id="MobiDB-lite"/>
    </source>
</evidence>
<dbReference type="EMBL" id="CVRI01000019">
    <property type="protein sequence ID" value="CRK90410.1"/>
    <property type="molecule type" value="Genomic_DNA"/>
</dbReference>
<dbReference type="InterPro" id="IPR001012">
    <property type="entry name" value="UBX_dom"/>
</dbReference>
<feature type="compositionally biased region" description="Polar residues" evidence="1">
    <location>
        <begin position="474"/>
        <end position="484"/>
    </location>
</feature>
<feature type="compositionally biased region" description="Basic and acidic residues" evidence="1">
    <location>
        <begin position="227"/>
        <end position="240"/>
    </location>
</feature>
<proteinExistence type="predicted"/>
<dbReference type="PANTHER" id="PTHR46467:SF1">
    <property type="entry name" value="TETHER CONTAINING UBX DOMAIN FOR GLUT4"/>
    <property type="match status" value="1"/>
</dbReference>
<dbReference type="PROSITE" id="PS50033">
    <property type="entry name" value="UBX"/>
    <property type="match status" value="1"/>
</dbReference>
<dbReference type="SUPFAM" id="SSF54236">
    <property type="entry name" value="Ubiquitin-like"/>
    <property type="match status" value="2"/>
</dbReference>
<dbReference type="Pfam" id="PF00789">
    <property type="entry name" value="UBX"/>
    <property type="match status" value="1"/>
</dbReference>
<dbReference type="STRING" id="568069.A0A1J1HSA2"/>
<sequence>MQSVTVLTHHGRRQAVKVEPNKTVLWILEEVCKKFDFDPNNYDLKCHNKLLDLSQMFRFAGLPNNCTLEMVEAKKKRIEQDLTICVQLEDGSRVNGSFPSSTSLKDVITILCPLKSSEDQSPVVIYMRSEIFGDALEKTTLKSLGLSSGGRALIRLINTDPESLKVQANISAPLPQKPKEEIIEKEKPRIISNAGCSDTFQFKNIQLLKEEVSTPDKTPEQPMETDEPVKEEALPSKSTDEAVKPIKQLNHELVEESMEQEVEQIINILDSRGTIVFSLDSMQTSNVDLPDSFFELTESEVRKLYRDLKVQLDEIENKPLMTTELRKLEENKKILNQLSMYKSCAIRIQFPNRYVIQSKFSTVETVGVVMEFVKQFLIDSEMEFYLFTTPPKTILDMNTTLIESNCVPSALLHFGCDPTLTNDFLKPDLYEKLSTGTGASRVLADARKSDSSTSSDSAGPSNDKNFEKPKPPTNFLSSSVSRENTGAIPK</sequence>
<dbReference type="InterPro" id="IPR021569">
    <property type="entry name" value="TUG-UBL1"/>
</dbReference>
<accession>A0A1J1HSA2</accession>
<feature type="region of interest" description="Disordered" evidence="1">
    <location>
        <begin position="444"/>
        <end position="490"/>
    </location>
</feature>
<organism evidence="3 4">
    <name type="scientific">Clunio marinus</name>
    <dbReference type="NCBI Taxonomy" id="568069"/>
    <lineage>
        <taxon>Eukaryota</taxon>
        <taxon>Metazoa</taxon>
        <taxon>Ecdysozoa</taxon>
        <taxon>Arthropoda</taxon>
        <taxon>Hexapoda</taxon>
        <taxon>Insecta</taxon>
        <taxon>Pterygota</taxon>
        <taxon>Neoptera</taxon>
        <taxon>Endopterygota</taxon>
        <taxon>Diptera</taxon>
        <taxon>Nematocera</taxon>
        <taxon>Chironomoidea</taxon>
        <taxon>Chironomidae</taxon>
        <taxon>Clunio</taxon>
    </lineage>
</organism>
<dbReference type="OrthoDB" id="440781at2759"/>
<dbReference type="AlphaFoldDB" id="A0A1J1HSA2"/>
<keyword evidence="4" id="KW-1185">Reference proteome</keyword>
<dbReference type="GO" id="GO:0012506">
    <property type="term" value="C:vesicle membrane"/>
    <property type="evidence" value="ECO:0007669"/>
    <property type="project" value="TreeGrafter"/>
</dbReference>
<dbReference type="InterPro" id="IPR059238">
    <property type="entry name" value="UBX1_UBXN9"/>
</dbReference>
<dbReference type="Pfam" id="PF11470">
    <property type="entry name" value="TUG-UBL1"/>
    <property type="match status" value="1"/>
</dbReference>
<dbReference type="CDD" id="cd17075">
    <property type="entry name" value="UBX1_UBXN9"/>
    <property type="match status" value="1"/>
</dbReference>
<evidence type="ECO:0000313" key="4">
    <source>
        <dbReference type="Proteomes" id="UP000183832"/>
    </source>
</evidence>
<feature type="compositionally biased region" description="Low complexity" evidence="1">
    <location>
        <begin position="451"/>
        <end position="463"/>
    </location>
</feature>
<reference evidence="3 4" key="1">
    <citation type="submission" date="2015-04" db="EMBL/GenBank/DDBJ databases">
        <authorList>
            <person name="Syromyatnikov M.Y."/>
            <person name="Popov V.N."/>
        </authorList>
    </citation>
    <scope>NUCLEOTIDE SEQUENCE [LARGE SCALE GENOMIC DNA]</scope>
</reference>